<dbReference type="AlphaFoldDB" id="A0AAV4WI76"/>
<reference evidence="2 3" key="1">
    <citation type="submission" date="2021-06" db="EMBL/GenBank/DDBJ databases">
        <title>Caerostris extrusa draft genome.</title>
        <authorList>
            <person name="Kono N."/>
            <person name="Arakawa K."/>
        </authorList>
    </citation>
    <scope>NUCLEOTIDE SEQUENCE [LARGE SCALE GENOMIC DNA]</scope>
</reference>
<dbReference type="Proteomes" id="UP001054945">
    <property type="component" value="Unassembled WGS sequence"/>
</dbReference>
<sequence length="166" mass="18895">MIVTYREAFRHVGDGVFQEKASDAHCADGPQCVRERETGHTGRSGHRGRRISPHPFFSDETRQTCCQPYSSIARALPALNPFLILSSMKIRQHPLLSVSQPSFIKRSLYPRTDLVSLNRWSVTISLPERTGVSIEVLHHRFFSAVFTNNSRSRNGLRKLSQKLLLH</sequence>
<comment type="caution">
    <text evidence="2">The sequence shown here is derived from an EMBL/GenBank/DDBJ whole genome shotgun (WGS) entry which is preliminary data.</text>
</comment>
<gene>
    <name evidence="2" type="ORF">CEXT_231381</name>
</gene>
<evidence type="ECO:0000313" key="3">
    <source>
        <dbReference type="Proteomes" id="UP001054945"/>
    </source>
</evidence>
<evidence type="ECO:0000256" key="1">
    <source>
        <dbReference type="SAM" id="MobiDB-lite"/>
    </source>
</evidence>
<accession>A0AAV4WI76</accession>
<dbReference type="EMBL" id="BPLR01016190">
    <property type="protein sequence ID" value="GIY81988.1"/>
    <property type="molecule type" value="Genomic_DNA"/>
</dbReference>
<evidence type="ECO:0000313" key="2">
    <source>
        <dbReference type="EMBL" id="GIY81988.1"/>
    </source>
</evidence>
<feature type="compositionally biased region" description="Basic residues" evidence="1">
    <location>
        <begin position="43"/>
        <end position="52"/>
    </location>
</feature>
<protein>
    <submittedName>
        <fullName evidence="2">Uncharacterized protein</fullName>
    </submittedName>
</protein>
<feature type="region of interest" description="Disordered" evidence="1">
    <location>
        <begin position="32"/>
        <end position="56"/>
    </location>
</feature>
<keyword evidence="3" id="KW-1185">Reference proteome</keyword>
<proteinExistence type="predicted"/>
<name>A0AAV4WI76_CAEEX</name>
<organism evidence="2 3">
    <name type="scientific">Caerostris extrusa</name>
    <name type="common">Bark spider</name>
    <name type="synonym">Caerostris bankana</name>
    <dbReference type="NCBI Taxonomy" id="172846"/>
    <lineage>
        <taxon>Eukaryota</taxon>
        <taxon>Metazoa</taxon>
        <taxon>Ecdysozoa</taxon>
        <taxon>Arthropoda</taxon>
        <taxon>Chelicerata</taxon>
        <taxon>Arachnida</taxon>
        <taxon>Araneae</taxon>
        <taxon>Araneomorphae</taxon>
        <taxon>Entelegynae</taxon>
        <taxon>Araneoidea</taxon>
        <taxon>Araneidae</taxon>
        <taxon>Caerostris</taxon>
    </lineage>
</organism>